<evidence type="ECO:0000313" key="8">
    <source>
        <dbReference type="Proteomes" id="UP000694420"/>
    </source>
</evidence>
<dbReference type="GO" id="GO:0015630">
    <property type="term" value="C:microtubule cytoskeleton"/>
    <property type="evidence" value="ECO:0007669"/>
    <property type="project" value="TreeGrafter"/>
</dbReference>
<keyword evidence="8" id="KW-1185">Reference proteome</keyword>
<dbReference type="Proteomes" id="UP000694420">
    <property type="component" value="Unplaced"/>
</dbReference>
<dbReference type="InterPro" id="IPR004344">
    <property type="entry name" value="TTL/TTLL_fam"/>
</dbReference>
<dbReference type="GO" id="GO:0005930">
    <property type="term" value="C:axoneme"/>
    <property type="evidence" value="ECO:0007669"/>
    <property type="project" value="TreeGrafter"/>
</dbReference>
<evidence type="ECO:0000256" key="5">
    <source>
        <dbReference type="ARBA" id="ARBA00022840"/>
    </source>
</evidence>
<dbReference type="PANTHER" id="PTHR45870:SF2">
    <property type="entry name" value="TUBULIN MONOGLYCYLASE TTLL3"/>
    <property type="match status" value="1"/>
</dbReference>
<dbReference type="InterPro" id="IPR051437">
    <property type="entry name" value="TTLL_monoglycylase"/>
</dbReference>
<evidence type="ECO:0000256" key="4">
    <source>
        <dbReference type="ARBA" id="ARBA00022741"/>
    </source>
</evidence>
<reference evidence="7" key="2">
    <citation type="submission" date="2025-09" db="UniProtKB">
        <authorList>
            <consortium name="Ensembl"/>
        </authorList>
    </citation>
    <scope>IDENTIFICATION</scope>
</reference>
<dbReference type="AlphaFoldDB" id="A0A8C7EAK3"/>
<comment type="catalytic activity">
    <reaction evidence="6">
        <text>L-glutamyl-[protein] + glycine + ATP = glycyl-L-glutamyl-[protein] + ADP + phosphate + H(+)</text>
        <dbReference type="Rhea" id="RHEA:67180"/>
        <dbReference type="Rhea" id="RHEA-COMP:10208"/>
        <dbReference type="Rhea" id="RHEA-COMP:17207"/>
        <dbReference type="ChEBI" id="CHEBI:15378"/>
        <dbReference type="ChEBI" id="CHEBI:29973"/>
        <dbReference type="ChEBI" id="CHEBI:30616"/>
        <dbReference type="ChEBI" id="CHEBI:43474"/>
        <dbReference type="ChEBI" id="CHEBI:57305"/>
        <dbReference type="ChEBI" id="CHEBI:167890"/>
        <dbReference type="ChEBI" id="CHEBI:456216"/>
    </reaction>
    <physiologicalReaction direction="left-to-right" evidence="6">
        <dbReference type="Rhea" id="RHEA:67181"/>
    </physiologicalReaction>
</comment>
<accession>A0A8C7EAK3</accession>
<evidence type="ECO:0000256" key="1">
    <source>
        <dbReference type="ARBA" id="ARBA00004611"/>
    </source>
</evidence>
<dbReference type="GO" id="GO:0070736">
    <property type="term" value="F:protein-glycine ligase activity, initiating"/>
    <property type="evidence" value="ECO:0007669"/>
    <property type="project" value="TreeGrafter"/>
</dbReference>
<evidence type="ECO:0000313" key="7">
    <source>
        <dbReference type="Ensembl" id="ENSNPEP00000005764.1"/>
    </source>
</evidence>
<comment type="subcellular location">
    <subcellularLocation>
        <location evidence="1">Cytoplasm</location>
        <location evidence="1">Cytoskeleton</location>
        <location evidence="1">Flagellum axoneme</location>
    </subcellularLocation>
</comment>
<keyword evidence="5" id="KW-0067">ATP-binding</keyword>
<sequence>MDTALGCGSGLGEWGAGRPRGSHARGARSRSWCETRCPTSSGRAAATPWTSARCARTRCSTTSPGRAPSPPRCAGRIVCLARLDEVLRLAEGTAPLARDGKWVVQKYVERPLLIFGTKFDVRQWFLVTDWNPLTVWFYRDSYLRFSSQPFSLRSLDAWVPTRPCVPVSPCPCPR</sequence>
<evidence type="ECO:0000256" key="3">
    <source>
        <dbReference type="ARBA" id="ARBA00022598"/>
    </source>
</evidence>
<keyword evidence="4" id="KW-0547">Nucleotide-binding</keyword>
<dbReference type="Pfam" id="PF03133">
    <property type="entry name" value="TTL"/>
    <property type="match status" value="1"/>
</dbReference>
<organism evidence="7 8">
    <name type="scientific">Nothoprocta perdicaria</name>
    <name type="common">Chilean tinamou</name>
    <name type="synonym">Crypturus perdicarius</name>
    <dbReference type="NCBI Taxonomy" id="30464"/>
    <lineage>
        <taxon>Eukaryota</taxon>
        <taxon>Metazoa</taxon>
        <taxon>Chordata</taxon>
        <taxon>Craniata</taxon>
        <taxon>Vertebrata</taxon>
        <taxon>Euteleostomi</taxon>
        <taxon>Archelosauria</taxon>
        <taxon>Archosauria</taxon>
        <taxon>Dinosauria</taxon>
        <taxon>Saurischia</taxon>
        <taxon>Theropoda</taxon>
        <taxon>Coelurosauria</taxon>
        <taxon>Aves</taxon>
        <taxon>Palaeognathae</taxon>
        <taxon>Tinamiformes</taxon>
        <taxon>Tinamidae</taxon>
        <taxon>Nothoprocta</taxon>
    </lineage>
</organism>
<dbReference type="Ensembl" id="ENSNPET00000005908.1">
    <property type="protein sequence ID" value="ENSNPEP00000005764.1"/>
    <property type="gene ID" value="ENSNPEG00000004361.1"/>
</dbReference>
<protein>
    <submittedName>
        <fullName evidence="7">Uncharacterized protein</fullName>
    </submittedName>
</protein>
<evidence type="ECO:0000256" key="6">
    <source>
        <dbReference type="ARBA" id="ARBA00048944"/>
    </source>
</evidence>
<dbReference type="GO" id="GO:0005524">
    <property type="term" value="F:ATP binding"/>
    <property type="evidence" value="ECO:0007669"/>
    <property type="project" value="UniProtKB-KW"/>
</dbReference>
<name>A0A8C7EAK3_NOTPE</name>
<dbReference type="PANTHER" id="PTHR45870">
    <property type="entry name" value="TUBULIN MONOGLYCYLASE TTLL3"/>
    <property type="match status" value="1"/>
</dbReference>
<reference evidence="7" key="1">
    <citation type="submission" date="2025-08" db="UniProtKB">
        <authorList>
            <consortium name="Ensembl"/>
        </authorList>
    </citation>
    <scope>IDENTIFICATION</scope>
</reference>
<keyword evidence="2" id="KW-0963">Cytoplasm</keyword>
<keyword evidence="3" id="KW-0436">Ligase</keyword>
<dbReference type="GO" id="GO:0003341">
    <property type="term" value="P:cilium movement"/>
    <property type="evidence" value="ECO:0007669"/>
    <property type="project" value="TreeGrafter"/>
</dbReference>
<dbReference type="Gene3D" id="3.30.470.20">
    <property type="entry name" value="ATP-grasp fold, B domain"/>
    <property type="match status" value="1"/>
</dbReference>
<evidence type="ECO:0000256" key="2">
    <source>
        <dbReference type="ARBA" id="ARBA00022490"/>
    </source>
</evidence>
<dbReference type="GO" id="GO:0060271">
    <property type="term" value="P:cilium assembly"/>
    <property type="evidence" value="ECO:0007669"/>
    <property type="project" value="TreeGrafter"/>
</dbReference>
<dbReference type="PROSITE" id="PS51221">
    <property type="entry name" value="TTL"/>
    <property type="match status" value="1"/>
</dbReference>
<proteinExistence type="predicted"/>